<gene>
    <name evidence="2" type="ORF">F2Q70_00026028</name>
</gene>
<proteinExistence type="predicted"/>
<comment type="caution">
    <text evidence="2">The sequence shown here is derived from an EMBL/GenBank/DDBJ whole genome shotgun (WGS) entry which is preliminary data.</text>
</comment>
<sequence>MHTEEYDEDYEEERAIEQRAILDEEDRFLHHSSWKKKSRSIDRDKRAEAARERTHFSHPINRVNRQSIDINPSTSNVDRNPPTSLNIRPIPKSTVSETAKFDKHYLTPDEFEIFRDPDGYARAIDGHALHVSREDIADILQTANRADNLFMLQHNTPENQEKVTKEFYDTASGIENHFKQRYRHPTRPWIDVDVPTSVDKRLEFGRRAFDFFGTRRFYWEEKDDEKLLERASRDEPIYTNKLVPEIYIKDEINEMFYGVCGEQEKNKGDFQMKLDGVYYPLNDSISWLTTCMEEMRQDIARIQRAADISRPTSIDRHRQASIESCLPALIDNRLPASVDDNLPHPHSMKSQPDFYTRAEIDPLVEEIYRALEPTKERRDGRCDGIYFPMDLSISALTSKIEAIQGGILELFGASTRDDHRARPLVDIEEE</sequence>
<accession>A0A8S9L8D1</accession>
<feature type="region of interest" description="Disordered" evidence="1">
    <location>
        <begin position="30"/>
        <end position="52"/>
    </location>
</feature>
<protein>
    <submittedName>
        <fullName evidence="2">Uncharacterized protein</fullName>
    </submittedName>
</protein>
<organism evidence="2">
    <name type="scientific">Brassica cretica</name>
    <name type="common">Mustard</name>
    <dbReference type="NCBI Taxonomy" id="69181"/>
    <lineage>
        <taxon>Eukaryota</taxon>
        <taxon>Viridiplantae</taxon>
        <taxon>Streptophyta</taxon>
        <taxon>Embryophyta</taxon>
        <taxon>Tracheophyta</taxon>
        <taxon>Spermatophyta</taxon>
        <taxon>Magnoliopsida</taxon>
        <taxon>eudicotyledons</taxon>
        <taxon>Gunneridae</taxon>
        <taxon>Pentapetalae</taxon>
        <taxon>rosids</taxon>
        <taxon>malvids</taxon>
        <taxon>Brassicales</taxon>
        <taxon>Brassicaceae</taxon>
        <taxon>Brassiceae</taxon>
        <taxon>Brassica</taxon>
    </lineage>
</organism>
<reference evidence="2" key="1">
    <citation type="submission" date="2019-12" db="EMBL/GenBank/DDBJ databases">
        <title>Genome sequencing and annotation of Brassica cretica.</title>
        <authorList>
            <person name="Studholme D.J."/>
            <person name="Sarris P.F."/>
        </authorList>
    </citation>
    <scope>NUCLEOTIDE SEQUENCE</scope>
    <source>
        <strain evidence="2">PFS-102/07</strain>
        <tissue evidence="2">Leaf</tissue>
    </source>
</reference>
<name>A0A8S9L8D1_BRACR</name>
<feature type="compositionally biased region" description="Basic and acidic residues" evidence="1">
    <location>
        <begin position="39"/>
        <end position="52"/>
    </location>
</feature>
<evidence type="ECO:0000256" key="1">
    <source>
        <dbReference type="SAM" id="MobiDB-lite"/>
    </source>
</evidence>
<dbReference type="AlphaFoldDB" id="A0A8S9L8D1"/>
<dbReference type="EMBL" id="QGKY02000094">
    <property type="protein sequence ID" value="KAF2602679.1"/>
    <property type="molecule type" value="Genomic_DNA"/>
</dbReference>
<feature type="region of interest" description="Disordered" evidence="1">
    <location>
        <begin position="68"/>
        <end position="90"/>
    </location>
</feature>
<evidence type="ECO:0000313" key="2">
    <source>
        <dbReference type="EMBL" id="KAF2602679.1"/>
    </source>
</evidence>
<feature type="compositionally biased region" description="Polar residues" evidence="1">
    <location>
        <begin position="68"/>
        <end position="86"/>
    </location>
</feature>